<dbReference type="SUPFAM" id="SSF51182">
    <property type="entry name" value="RmlC-like cupins"/>
    <property type="match status" value="1"/>
</dbReference>
<name>A0A839HFV0_9BURK</name>
<comment type="caution">
    <text evidence="1">The sequence shown here is derived from an EMBL/GenBank/DDBJ whole genome shotgun (WGS) entry which is preliminary data.</text>
</comment>
<dbReference type="Gene3D" id="2.60.120.10">
    <property type="entry name" value="Jelly Rolls"/>
    <property type="match status" value="1"/>
</dbReference>
<reference evidence="1 2" key="1">
    <citation type="submission" date="2020-08" db="EMBL/GenBank/DDBJ databases">
        <title>Aquariorum lacteus gen. nov., sp. nov., a new member of the family Comamonadaceae, isolated from freshwater aquarium.</title>
        <authorList>
            <person name="Chun S.-J."/>
        </authorList>
    </citation>
    <scope>NUCLEOTIDE SEQUENCE [LARGE SCALE GENOMIC DNA]</scope>
    <source>
        <strain evidence="1 2">SJAQ100</strain>
    </source>
</reference>
<evidence type="ECO:0000313" key="2">
    <source>
        <dbReference type="Proteomes" id="UP000586093"/>
    </source>
</evidence>
<dbReference type="Pfam" id="PF05962">
    <property type="entry name" value="HutD"/>
    <property type="match status" value="1"/>
</dbReference>
<evidence type="ECO:0000313" key="1">
    <source>
        <dbReference type="EMBL" id="MBB1160363.1"/>
    </source>
</evidence>
<accession>A0A839HFV0</accession>
<organism evidence="1 2">
    <name type="scientific">Aquariibacter albus</name>
    <dbReference type="NCBI Taxonomy" id="2759899"/>
    <lineage>
        <taxon>Bacteria</taxon>
        <taxon>Pseudomonadati</taxon>
        <taxon>Pseudomonadota</taxon>
        <taxon>Betaproteobacteria</taxon>
        <taxon>Burkholderiales</taxon>
        <taxon>Sphaerotilaceae</taxon>
        <taxon>Aquariibacter</taxon>
    </lineage>
</organism>
<dbReference type="InterPro" id="IPR011051">
    <property type="entry name" value="RmlC_Cupin_sf"/>
</dbReference>
<gene>
    <name evidence="1" type="ORF">H4F90_00010</name>
</gene>
<dbReference type="Proteomes" id="UP000586093">
    <property type="component" value="Unassembled WGS sequence"/>
</dbReference>
<protein>
    <submittedName>
        <fullName evidence="1">HutD family protein</fullName>
    </submittedName>
</protein>
<proteinExistence type="predicted"/>
<sequence>MPGPALSWPRPLRLAEQPDEAWRNGGGRTRTLAVDPASEYRAAPRWRLSVATVEVDGPFSTFPGLERHALLLDGPGLGLSGPEGERRLAPVDTPIRFPGEWPLQARTHGPGPNRVLNLMVQRDRMQGRLSPRPTRLDAAAPAGAWRLLLVAAGRLRLQATAGVPPLLLAADEALLLPAAVLAALGPLDLQAAAPASRWLLAAIDPIAPCPLDAPRP</sequence>
<dbReference type="InterPro" id="IPR010282">
    <property type="entry name" value="Uncharacterised_HutD/Ves"/>
</dbReference>
<dbReference type="RefSeq" id="WP_182660265.1">
    <property type="nucleotide sequence ID" value="NZ_JACIVI010000001.1"/>
</dbReference>
<dbReference type="InterPro" id="IPR014710">
    <property type="entry name" value="RmlC-like_jellyroll"/>
</dbReference>
<dbReference type="PANTHER" id="PTHR37943">
    <property type="entry name" value="PROTEIN VES"/>
    <property type="match status" value="1"/>
</dbReference>
<dbReference type="EMBL" id="JACIVI010000001">
    <property type="protein sequence ID" value="MBB1160363.1"/>
    <property type="molecule type" value="Genomic_DNA"/>
</dbReference>
<dbReference type="PANTHER" id="PTHR37943:SF1">
    <property type="entry name" value="PROTEIN VES"/>
    <property type="match status" value="1"/>
</dbReference>
<keyword evidence="2" id="KW-1185">Reference proteome</keyword>
<dbReference type="AlphaFoldDB" id="A0A839HFV0"/>